<organism evidence="6 7">
    <name type="scientific">Actinomycetospora chibensis</name>
    <dbReference type="NCBI Taxonomy" id="663606"/>
    <lineage>
        <taxon>Bacteria</taxon>
        <taxon>Bacillati</taxon>
        <taxon>Actinomycetota</taxon>
        <taxon>Actinomycetes</taxon>
        <taxon>Pseudonocardiales</taxon>
        <taxon>Pseudonocardiaceae</taxon>
        <taxon>Actinomycetospora</taxon>
    </lineage>
</organism>
<proteinExistence type="predicted"/>
<dbReference type="PROSITE" id="PS50977">
    <property type="entry name" value="HTH_TETR_2"/>
    <property type="match status" value="1"/>
</dbReference>
<evidence type="ECO:0000256" key="2">
    <source>
        <dbReference type="ARBA" id="ARBA00023125"/>
    </source>
</evidence>
<feature type="DNA-binding region" description="H-T-H motif" evidence="4">
    <location>
        <begin position="32"/>
        <end position="51"/>
    </location>
</feature>
<dbReference type="InterPro" id="IPR001647">
    <property type="entry name" value="HTH_TetR"/>
</dbReference>
<sequence length="239" mass="26818">MARQQTRRRLVSTELLEHSARLFADQGYANTSFQDIADSMGISRPALYNYVNNKEELLAALVRDVLERVVQILERATARADLDEEQRLELALREIVANNARNTTRFRLLDRSEPDLPDDIAEMHRAARRRVLSLLTQLVTDAQEAGRLRPLPARTVALGMLGAANWVAWWYRHGVDDDAEDVADVLVEMMMRGAGRDQGRHVHSGPWAALALLKEDVTHLESALTTALEARPDAEPPPG</sequence>
<dbReference type="PRINTS" id="PR00455">
    <property type="entry name" value="HTHTETR"/>
</dbReference>
<dbReference type="SUPFAM" id="SSF46689">
    <property type="entry name" value="Homeodomain-like"/>
    <property type="match status" value="1"/>
</dbReference>
<dbReference type="InterPro" id="IPR036271">
    <property type="entry name" value="Tet_transcr_reg_TetR-rel_C_sf"/>
</dbReference>
<protein>
    <submittedName>
        <fullName evidence="6">TetR/AcrR family transcriptional regulator</fullName>
    </submittedName>
</protein>
<dbReference type="Pfam" id="PF00440">
    <property type="entry name" value="TetR_N"/>
    <property type="match status" value="1"/>
</dbReference>
<dbReference type="InterPro" id="IPR041490">
    <property type="entry name" value="KstR2_TetR_C"/>
</dbReference>
<evidence type="ECO:0000256" key="3">
    <source>
        <dbReference type="ARBA" id="ARBA00023163"/>
    </source>
</evidence>
<evidence type="ECO:0000256" key="4">
    <source>
        <dbReference type="PROSITE-ProRule" id="PRU00335"/>
    </source>
</evidence>
<keyword evidence="7" id="KW-1185">Reference proteome</keyword>
<keyword evidence="3" id="KW-0804">Transcription</keyword>
<reference evidence="7" key="1">
    <citation type="journal article" date="2019" name="Int. J. Syst. Evol. Microbiol.">
        <title>The Global Catalogue of Microorganisms (GCM) 10K type strain sequencing project: providing services to taxonomists for standard genome sequencing and annotation.</title>
        <authorList>
            <consortium name="The Broad Institute Genomics Platform"/>
            <consortium name="The Broad Institute Genome Sequencing Center for Infectious Disease"/>
            <person name="Wu L."/>
            <person name="Ma J."/>
        </authorList>
    </citation>
    <scope>NUCLEOTIDE SEQUENCE [LARGE SCALE GENOMIC DNA]</scope>
    <source>
        <strain evidence="7">CCUG 50347</strain>
    </source>
</reference>
<feature type="domain" description="HTH tetR-type" evidence="5">
    <location>
        <begin position="9"/>
        <end position="69"/>
    </location>
</feature>
<dbReference type="PANTHER" id="PTHR30055:SF234">
    <property type="entry name" value="HTH-TYPE TRANSCRIPTIONAL REGULATOR BETI"/>
    <property type="match status" value="1"/>
</dbReference>
<dbReference type="Gene3D" id="1.10.357.10">
    <property type="entry name" value="Tetracycline Repressor, domain 2"/>
    <property type="match status" value="1"/>
</dbReference>
<evidence type="ECO:0000313" key="7">
    <source>
        <dbReference type="Proteomes" id="UP001595909"/>
    </source>
</evidence>
<dbReference type="Pfam" id="PF17932">
    <property type="entry name" value="TetR_C_24"/>
    <property type="match status" value="1"/>
</dbReference>
<dbReference type="PANTHER" id="PTHR30055">
    <property type="entry name" value="HTH-TYPE TRANSCRIPTIONAL REGULATOR RUTR"/>
    <property type="match status" value="1"/>
</dbReference>
<dbReference type="Proteomes" id="UP001595909">
    <property type="component" value="Unassembled WGS sequence"/>
</dbReference>
<dbReference type="InterPro" id="IPR009057">
    <property type="entry name" value="Homeodomain-like_sf"/>
</dbReference>
<dbReference type="EMBL" id="JBHSIM010000045">
    <property type="protein sequence ID" value="MFC4835022.1"/>
    <property type="molecule type" value="Genomic_DNA"/>
</dbReference>
<comment type="caution">
    <text evidence="6">The sequence shown here is derived from an EMBL/GenBank/DDBJ whole genome shotgun (WGS) entry which is preliminary data.</text>
</comment>
<evidence type="ECO:0000256" key="1">
    <source>
        <dbReference type="ARBA" id="ARBA00023015"/>
    </source>
</evidence>
<evidence type="ECO:0000313" key="6">
    <source>
        <dbReference type="EMBL" id="MFC4835022.1"/>
    </source>
</evidence>
<evidence type="ECO:0000259" key="5">
    <source>
        <dbReference type="PROSITE" id="PS50977"/>
    </source>
</evidence>
<dbReference type="RefSeq" id="WP_274187456.1">
    <property type="nucleotide sequence ID" value="NZ_BAABHN010000045.1"/>
</dbReference>
<keyword evidence="1" id="KW-0805">Transcription regulation</keyword>
<dbReference type="InterPro" id="IPR050109">
    <property type="entry name" value="HTH-type_TetR-like_transc_reg"/>
</dbReference>
<dbReference type="Gene3D" id="1.10.10.60">
    <property type="entry name" value="Homeodomain-like"/>
    <property type="match status" value="1"/>
</dbReference>
<gene>
    <name evidence="6" type="ORF">ACFPEL_21620</name>
</gene>
<dbReference type="SUPFAM" id="SSF48498">
    <property type="entry name" value="Tetracyclin repressor-like, C-terminal domain"/>
    <property type="match status" value="1"/>
</dbReference>
<keyword evidence="2 4" id="KW-0238">DNA-binding</keyword>
<name>A0ABV9RPF6_9PSEU</name>
<accession>A0ABV9RPF6</accession>